<dbReference type="RefSeq" id="WP_203898006.1">
    <property type="nucleotide sequence ID" value="NZ_BOPF01000003.1"/>
</dbReference>
<gene>
    <name evidence="1" type="ORF">Val02_11470</name>
</gene>
<accession>A0A8J4DNX2</accession>
<evidence type="ECO:0000313" key="1">
    <source>
        <dbReference type="EMBL" id="GIJ44261.1"/>
    </source>
</evidence>
<dbReference type="AlphaFoldDB" id="A0A8J4DNX2"/>
<sequence length="60" mass="6514">MNSERASADETDAMLAAAGITVTAEGRERARARLRAADERMTPEAWERLRARLGRAADAA</sequence>
<comment type="caution">
    <text evidence="1">The sequence shown here is derived from an EMBL/GenBank/DDBJ whole genome shotgun (WGS) entry which is preliminary data.</text>
</comment>
<protein>
    <submittedName>
        <fullName evidence="1">Uncharacterized protein</fullName>
    </submittedName>
</protein>
<proteinExistence type="predicted"/>
<dbReference type="Proteomes" id="UP000619260">
    <property type="component" value="Unassembled WGS sequence"/>
</dbReference>
<name>A0A8J4DNX2_9ACTN</name>
<reference evidence="1" key="1">
    <citation type="submission" date="2021-01" db="EMBL/GenBank/DDBJ databases">
        <title>Whole genome shotgun sequence of Virgisporangium aliadipatigenens NBRC 105644.</title>
        <authorList>
            <person name="Komaki H."/>
            <person name="Tamura T."/>
        </authorList>
    </citation>
    <scope>NUCLEOTIDE SEQUENCE</scope>
    <source>
        <strain evidence="1">NBRC 105644</strain>
    </source>
</reference>
<organism evidence="1 2">
    <name type="scientific">Virgisporangium aliadipatigenens</name>
    <dbReference type="NCBI Taxonomy" id="741659"/>
    <lineage>
        <taxon>Bacteria</taxon>
        <taxon>Bacillati</taxon>
        <taxon>Actinomycetota</taxon>
        <taxon>Actinomycetes</taxon>
        <taxon>Micromonosporales</taxon>
        <taxon>Micromonosporaceae</taxon>
        <taxon>Virgisporangium</taxon>
    </lineage>
</organism>
<keyword evidence="2" id="KW-1185">Reference proteome</keyword>
<evidence type="ECO:0000313" key="2">
    <source>
        <dbReference type="Proteomes" id="UP000619260"/>
    </source>
</evidence>
<dbReference type="EMBL" id="BOPF01000003">
    <property type="protein sequence ID" value="GIJ44261.1"/>
    <property type="molecule type" value="Genomic_DNA"/>
</dbReference>